<name>I4ACF3_DESDJ</name>
<dbReference type="HOGENOM" id="CLU_167443_2_2_9"/>
<reference evidence="3" key="1">
    <citation type="submission" date="2012-06" db="EMBL/GenBank/DDBJ databases">
        <title>Complete sequence of Desulfitobacterium dehalogenans ATCC 51507.</title>
        <authorList>
            <person name="Lucas S."/>
            <person name="Han J."/>
            <person name="Lapidus A."/>
            <person name="Cheng J.-F."/>
            <person name="Goodwin L."/>
            <person name="Pitluck S."/>
            <person name="Peters L."/>
            <person name="Ovchinnikova G."/>
            <person name="Teshima H."/>
            <person name="Detter J.C."/>
            <person name="Han C."/>
            <person name="Tapia R."/>
            <person name="Land M."/>
            <person name="Hauser L."/>
            <person name="Kyrpides N."/>
            <person name="Ivanova N."/>
            <person name="Pagani I."/>
            <person name="Kruse T."/>
            <person name="de Vos W.M."/>
            <person name="Smidt H."/>
            <person name="Woyke T."/>
        </authorList>
    </citation>
    <scope>NUCLEOTIDE SEQUENCE [LARGE SCALE GENOMIC DNA]</scope>
    <source>
        <strain evidence="3">ATCC 51507 / DSM 9161 / JW/IU-DC1</strain>
    </source>
</reference>
<dbReference type="OrthoDB" id="3192849at2"/>
<feature type="domain" description="Putative Se/S carrier protein-like" evidence="1">
    <location>
        <begin position="6"/>
        <end position="73"/>
    </location>
</feature>
<sequence length="90" mass="10241">MVDNMEYIITFKNTNWAIKSEHYLLEENLQVKVMPLPTQISAGCGICLRIPATEIQTALDILSAKEVEDVGLYTRVEKDRGYSYGEVTDR</sequence>
<dbReference type="Proteomes" id="UP000006053">
    <property type="component" value="Chromosome"/>
</dbReference>
<dbReference type="RefSeq" id="WP_014795114.1">
    <property type="nucleotide sequence ID" value="NC_018017.1"/>
</dbReference>
<dbReference type="InterPro" id="IPR021778">
    <property type="entry name" value="Se/S_carrier-like"/>
</dbReference>
<evidence type="ECO:0000313" key="2">
    <source>
        <dbReference type="EMBL" id="AFM01638.1"/>
    </source>
</evidence>
<organism evidence="2 3">
    <name type="scientific">Desulfitobacterium dehalogenans (strain ATCC 51507 / DSM 9161 / JW/IU-DC1)</name>
    <dbReference type="NCBI Taxonomy" id="756499"/>
    <lineage>
        <taxon>Bacteria</taxon>
        <taxon>Bacillati</taxon>
        <taxon>Bacillota</taxon>
        <taxon>Clostridia</taxon>
        <taxon>Eubacteriales</taxon>
        <taxon>Desulfitobacteriaceae</taxon>
        <taxon>Desulfitobacterium</taxon>
    </lineage>
</organism>
<protein>
    <recommendedName>
        <fullName evidence="1">Putative Se/S carrier protein-like domain-containing protein</fullName>
    </recommendedName>
</protein>
<dbReference type="KEGG" id="ddh:Desde_3351"/>
<keyword evidence="3" id="KW-1185">Reference proteome</keyword>
<accession>I4ACF3</accession>
<dbReference type="STRING" id="756499.Desde_3351"/>
<dbReference type="EMBL" id="CP003348">
    <property type="protein sequence ID" value="AFM01638.1"/>
    <property type="molecule type" value="Genomic_DNA"/>
</dbReference>
<proteinExistence type="predicted"/>
<evidence type="ECO:0000259" key="1">
    <source>
        <dbReference type="Pfam" id="PF11823"/>
    </source>
</evidence>
<dbReference type="AlphaFoldDB" id="I4ACF3"/>
<evidence type="ECO:0000313" key="3">
    <source>
        <dbReference type="Proteomes" id="UP000006053"/>
    </source>
</evidence>
<gene>
    <name evidence="2" type="ordered locus">Desde_3351</name>
</gene>
<dbReference type="Pfam" id="PF11823">
    <property type="entry name" value="Se_S_carrier"/>
    <property type="match status" value="1"/>
</dbReference>
<reference evidence="2 3" key="2">
    <citation type="journal article" date="2015" name="J. Bacteriol.">
        <title>Genomic, proteomic, and biochemical analysis of the organohalide respiratory pathway in Desulfitobacterium dehalogenans.</title>
        <authorList>
            <person name="Kruse T."/>
            <person name="van de Pas B.A."/>
            <person name="Atteia A."/>
            <person name="Krab K."/>
            <person name="Hagen W.R."/>
            <person name="Goodwin L."/>
            <person name="Chain P."/>
            <person name="Boeren S."/>
            <person name="Maphosa F."/>
            <person name="Schraa G."/>
            <person name="de Vos W.M."/>
            <person name="van der Oost J."/>
            <person name="Smidt H."/>
            <person name="Stams A.J."/>
        </authorList>
    </citation>
    <scope>NUCLEOTIDE SEQUENCE [LARGE SCALE GENOMIC DNA]</scope>
    <source>
        <strain evidence="3">ATCC 51507 / DSM 9161 / JW/IU-DC1</strain>
    </source>
</reference>